<dbReference type="OrthoDB" id="5327538at2759"/>
<dbReference type="Proteomes" id="UP000030655">
    <property type="component" value="Unassembled WGS sequence"/>
</dbReference>
<keyword evidence="3" id="KW-1185">Reference proteome</keyword>
<dbReference type="GO" id="GO:0035556">
    <property type="term" value="P:intracellular signal transduction"/>
    <property type="evidence" value="ECO:0007669"/>
    <property type="project" value="TreeGrafter"/>
</dbReference>
<dbReference type="GO" id="GO:0005737">
    <property type="term" value="C:cytoplasm"/>
    <property type="evidence" value="ECO:0007669"/>
    <property type="project" value="TreeGrafter"/>
</dbReference>
<name>A0A059EYX4_9MICR</name>
<gene>
    <name evidence="2" type="ORF">H312_02348</name>
</gene>
<dbReference type="STRING" id="1288291.A0A059EYX4"/>
<accession>A0A059EYX4</accession>
<dbReference type="PANTHER" id="PTHR24419">
    <property type="entry name" value="INTERLEUKIN-1 RECEPTOR-ASSOCIATED KINASE"/>
    <property type="match status" value="1"/>
</dbReference>
<organism evidence="2 3">
    <name type="scientific">Anncaliia algerae PRA339</name>
    <dbReference type="NCBI Taxonomy" id="1288291"/>
    <lineage>
        <taxon>Eukaryota</taxon>
        <taxon>Fungi</taxon>
        <taxon>Fungi incertae sedis</taxon>
        <taxon>Microsporidia</taxon>
        <taxon>Tubulinosematoidea</taxon>
        <taxon>Tubulinosematidae</taxon>
        <taxon>Anncaliia</taxon>
    </lineage>
</organism>
<feature type="coiled-coil region" evidence="1">
    <location>
        <begin position="87"/>
        <end position="118"/>
    </location>
</feature>
<dbReference type="GO" id="GO:0000278">
    <property type="term" value="P:mitotic cell cycle"/>
    <property type="evidence" value="ECO:0007669"/>
    <property type="project" value="TreeGrafter"/>
</dbReference>
<protein>
    <submittedName>
        <fullName evidence="2">Uncharacterized protein</fullName>
    </submittedName>
</protein>
<dbReference type="Gene3D" id="3.30.200.20">
    <property type="entry name" value="Phosphorylase Kinase, domain 1"/>
    <property type="match status" value="1"/>
</dbReference>
<dbReference type="GO" id="GO:0072354">
    <property type="term" value="F:histone H3T3 kinase activity"/>
    <property type="evidence" value="ECO:0007669"/>
    <property type="project" value="TreeGrafter"/>
</dbReference>
<evidence type="ECO:0000313" key="2">
    <source>
        <dbReference type="EMBL" id="KCZ80258.1"/>
    </source>
</evidence>
<dbReference type="HOGENOM" id="CLU_938598_0_0_1"/>
<reference evidence="2 3" key="2">
    <citation type="submission" date="2014-03" db="EMBL/GenBank/DDBJ databases">
        <title>The Genome Sequence of Anncaliia algerae insect isolate PRA339.</title>
        <authorList>
            <consortium name="The Broad Institute Genome Sequencing Platform"/>
            <consortium name="The Broad Institute Genome Sequencing Center for Infectious Disease"/>
            <person name="Cuomo C."/>
            <person name="Becnel J."/>
            <person name="Sanscrainte N."/>
            <person name="Walker B."/>
            <person name="Young S.K."/>
            <person name="Zeng Q."/>
            <person name="Gargeya S."/>
            <person name="Fitzgerald M."/>
            <person name="Haas B."/>
            <person name="Abouelleil A."/>
            <person name="Alvarado L."/>
            <person name="Arachchi H.M."/>
            <person name="Berlin A.M."/>
            <person name="Chapman S.B."/>
            <person name="Dewar J."/>
            <person name="Goldberg J."/>
            <person name="Griggs A."/>
            <person name="Gujja S."/>
            <person name="Hansen M."/>
            <person name="Howarth C."/>
            <person name="Imamovic A."/>
            <person name="Larimer J."/>
            <person name="McCowan C."/>
            <person name="Murphy C."/>
            <person name="Neiman D."/>
            <person name="Pearson M."/>
            <person name="Priest M."/>
            <person name="Roberts A."/>
            <person name="Saif S."/>
            <person name="Shea T."/>
            <person name="Sisk P."/>
            <person name="Sykes S."/>
            <person name="Wortman J."/>
            <person name="Nusbaum C."/>
            <person name="Birren B."/>
        </authorList>
    </citation>
    <scope>NUCLEOTIDE SEQUENCE [LARGE SCALE GENOMIC DNA]</scope>
    <source>
        <strain evidence="2 3">PRA339</strain>
    </source>
</reference>
<dbReference type="GO" id="GO:0005634">
    <property type="term" value="C:nucleus"/>
    <property type="evidence" value="ECO:0007669"/>
    <property type="project" value="TreeGrafter"/>
</dbReference>
<dbReference type="PANTHER" id="PTHR24419:SF18">
    <property type="entry name" value="SERINE_THREONINE-PROTEIN KINASE HASPIN"/>
    <property type="match status" value="1"/>
</dbReference>
<dbReference type="EMBL" id="KK365192">
    <property type="protein sequence ID" value="KCZ80258.1"/>
    <property type="molecule type" value="Genomic_DNA"/>
</dbReference>
<sequence>MKRKVSFYNSSFKKQKNQFLQLKKKLKEKVMLIEKENDSNVIKELDLNVINEQNEPNNKISNFLLHKLNTLRTRNIQSETINVNISKEDLKNNTDLMSNKLQNEIQKKLIKKDSINNQIFNFLDDSFHSVHMSGKKVNFEKERITNDKNLKGIPNLHYKPHFYDDKLTNNEDKQVKRLKKVAIPLKSEYSIVELALELKIKKIKFDSLNLQGIEKIAEASFSDVYMLENKIYKIIPLNSEDNPTLDEFLKEAYIHSKINEEKGVCKLLGVYLVKGKYSIDLLNAWERYKILKGSENT</sequence>
<evidence type="ECO:0000313" key="3">
    <source>
        <dbReference type="Proteomes" id="UP000030655"/>
    </source>
</evidence>
<dbReference type="VEuPathDB" id="MicrosporidiaDB:H312_02348"/>
<evidence type="ECO:0000256" key="1">
    <source>
        <dbReference type="SAM" id="Coils"/>
    </source>
</evidence>
<reference evidence="3" key="1">
    <citation type="submission" date="2013-02" db="EMBL/GenBank/DDBJ databases">
        <authorList>
            <consortium name="The Broad Institute Genome Sequencing Platform"/>
            <person name="Cuomo C."/>
            <person name="Becnel J."/>
            <person name="Sanscrainte N."/>
            <person name="Walker B."/>
            <person name="Young S.K."/>
            <person name="Zeng Q."/>
            <person name="Gargeya S."/>
            <person name="Fitzgerald M."/>
            <person name="Haas B."/>
            <person name="Abouelleil A."/>
            <person name="Alvarado L."/>
            <person name="Arachchi H.M."/>
            <person name="Berlin A.M."/>
            <person name="Chapman S.B."/>
            <person name="Dewar J."/>
            <person name="Goldberg J."/>
            <person name="Griggs A."/>
            <person name="Gujja S."/>
            <person name="Hansen M."/>
            <person name="Howarth C."/>
            <person name="Imamovic A."/>
            <person name="Larimer J."/>
            <person name="McCowan C."/>
            <person name="Murphy C."/>
            <person name="Neiman D."/>
            <person name="Pearson M."/>
            <person name="Priest M."/>
            <person name="Roberts A."/>
            <person name="Saif S."/>
            <person name="Shea T."/>
            <person name="Sisk P."/>
            <person name="Sykes S."/>
            <person name="Wortman J."/>
            <person name="Nusbaum C."/>
            <person name="Birren B."/>
        </authorList>
    </citation>
    <scope>NUCLEOTIDE SEQUENCE [LARGE SCALE GENOMIC DNA]</scope>
    <source>
        <strain evidence="3">PRA339</strain>
    </source>
</reference>
<keyword evidence="1" id="KW-0175">Coiled coil</keyword>
<dbReference type="AlphaFoldDB" id="A0A059EYX4"/>
<feature type="non-terminal residue" evidence="2">
    <location>
        <position position="297"/>
    </location>
</feature>
<proteinExistence type="predicted"/>